<reference evidence="4" key="2">
    <citation type="submission" date="2025-08" db="UniProtKB">
        <authorList>
            <consortium name="RefSeq"/>
        </authorList>
    </citation>
    <scope>IDENTIFICATION</scope>
</reference>
<name>A0ABM1LR71_PRUMU</name>
<reference evidence="3" key="1">
    <citation type="journal article" date="2012" name="Nat. Commun.">
        <title>The genome of Prunus mume.</title>
        <authorList>
            <person name="Zhang Q."/>
            <person name="Chen W."/>
            <person name="Sun L."/>
            <person name="Zhao F."/>
            <person name="Huang B."/>
            <person name="Yang W."/>
            <person name="Tao Y."/>
            <person name="Wang J."/>
            <person name="Yuan Z."/>
            <person name="Fan G."/>
            <person name="Xing Z."/>
            <person name="Han C."/>
            <person name="Pan H."/>
            <person name="Zhong X."/>
            <person name="Shi W."/>
            <person name="Liang X."/>
            <person name="Du D."/>
            <person name="Sun F."/>
            <person name="Xu Z."/>
            <person name="Hao R."/>
            <person name="Lv T."/>
            <person name="Lv Y."/>
            <person name="Zheng Z."/>
            <person name="Sun M."/>
            <person name="Luo L."/>
            <person name="Cai M."/>
            <person name="Gao Y."/>
            <person name="Wang J."/>
            <person name="Yin Y."/>
            <person name="Xu X."/>
            <person name="Cheng T."/>
            <person name="Wang J."/>
        </authorList>
    </citation>
    <scope>NUCLEOTIDE SEQUENCE [LARGE SCALE GENOMIC DNA]</scope>
</reference>
<feature type="compositionally biased region" description="Pro residues" evidence="1">
    <location>
        <begin position="24"/>
        <end position="36"/>
    </location>
</feature>
<dbReference type="InterPro" id="IPR005162">
    <property type="entry name" value="Retrotrans_gag_dom"/>
</dbReference>
<proteinExistence type="predicted"/>
<dbReference type="RefSeq" id="XP_016649898.1">
    <property type="nucleotide sequence ID" value="XM_016794412.1"/>
</dbReference>
<evidence type="ECO:0000313" key="3">
    <source>
        <dbReference type="Proteomes" id="UP000694861"/>
    </source>
</evidence>
<dbReference type="PANTHER" id="PTHR34482">
    <property type="entry name" value="DNA DAMAGE-INDUCIBLE PROTEIN 1-LIKE"/>
    <property type="match status" value="1"/>
</dbReference>
<feature type="compositionally biased region" description="Low complexity" evidence="1">
    <location>
        <begin position="300"/>
        <end position="325"/>
    </location>
</feature>
<organism evidence="3 4">
    <name type="scientific">Prunus mume</name>
    <name type="common">Japanese apricot</name>
    <name type="synonym">Armeniaca mume</name>
    <dbReference type="NCBI Taxonomy" id="102107"/>
    <lineage>
        <taxon>Eukaryota</taxon>
        <taxon>Viridiplantae</taxon>
        <taxon>Streptophyta</taxon>
        <taxon>Embryophyta</taxon>
        <taxon>Tracheophyta</taxon>
        <taxon>Spermatophyta</taxon>
        <taxon>Magnoliopsida</taxon>
        <taxon>eudicotyledons</taxon>
        <taxon>Gunneridae</taxon>
        <taxon>Pentapetalae</taxon>
        <taxon>rosids</taxon>
        <taxon>fabids</taxon>
        <taxon>Rosales</taxon>
        <taxon>Rosaceae</taxon>
        <taxon>Amygdaloideae</taxon>
        <taxon>Amygdaleae</taxon>
        <taxon>Prunus</taxon>
    </lineage>
</organism>
<evidence type="ECO:0000256" key="1">
    <source>
        <dbReference type="SAM" id="MobiDB-lite"/>
    </source>
</evidence>
<feature type="domain" description="Retrotransposon gag" evidence="2">
    <location>
        <begin position="132"/>
        <end position="227"/>
    </location>
</feature>
<dbReference type="Pfam" id="PF03732">
    <property type="entry name" value="Retrotrans_gag"/>
    <property type="match status" value="1"/>
</dbReference>
<feature type="region of interest" description="Disordered" evidence="1">
    <location>
        <begin position="269"/>
        <end position="330"/>
    </location>
</feature>
<keyword evidence="3" id="KW-1185">Reference proteome</keyword>
<gene>
    <name evidence="4" type="primary">LOC103330673</name>
</gene>
<accession>A0ABM1LR71</accession>
<sequence>MGPKRGGTRRGIQRASRLRGLDPSPEPENLPIPGPVPEHVEQSYVRGLAGVVPVMPTPSIDPNFQQTLELLTQALSRTGQPRDASLTYADQAKKIGVVEFNGDGDPAVAEEWIEMERIMDAMDVPQERRVVLATFFLSRNARYWWESVRRQYQDPSAITWQVFWTAFVEQFYPLAYQNIKMEEFLQLEQGIMTVLEYEKKFNELSEYCAPLVADEREKCQLFTRGLKTSIRDIVVGQRLANFGDLVMSASLVERSQMMVQGRSNFRKRQYDMGGLNQGSSKRGSFSSRSSSGHSCGGFRAGVSSSGGSNQSGSSDSGDSTFSGSGRQLQPVFSGRNRSQCALCGRFHTGPCQQGTTGCYHCGQSGHF</sequence>
<evidence type="ECO:0000313" key="4">
    <source>
        <dbReference type="RefSeq" id="XP_016649898.1"/>
    </source>
</evidence>
<feature type="region of interest" description="Disordered" evidence="1">
    <location>
        <begin position="1"/>
        <end position="36"/>
    </location>
</feature>
<evidence type="ECO:0000259" key="2">
    <source>
        <dbReference type="Pfam" id="PF03732"/>
    </source>
</evidence>
<dbReference type="PANTHER" id="PTHR34482:SF48">
    <property type="entry name" value="GAG PROTEASE POLYPROTEIN"/>
    <property type="match status" value="1"/>
</dbReference>
<feature type="compositionally biased region" description="Basic residues" evidence="1">
    <location>
        <begin position="1"/>
        <end position="12"/>
    </location>
</feature>
<protein>
    <submittedName>
        <fullName evidence="4">Uncharacterized protein LOC103330673</fullName>
    </submittedName>
</protein>
<dbReference type="GeneID" id="103330673"/>
<feature type="compositionally biased region" description="Low complexity" evidence="1">
    <location>
        <begin position="278"/>
        <end position="293"/>
    </location>
</feature>
<dbReference type="Proteomes" id="UP000694861">
    <property type="component" value="Linkage group LG5"/>
</dbReference>